<proteinExistence type="predicted"/>
<dbReference type="AlphaFoldDB" id="A0A101LWU0"/>
<keyword evidence="1" id="KW-0812">Transmembrane</keyword>
<feature type="transmembrane region" description="Helical" evidence="1">
    <location>
        <begin position="21"/>
        <end position="40"/>
    </location>
</feature>
<keyword evidence="2" id="KW-0496">Mitochondrion</keyword>
<organism evidence="2">
    <name type="scientific">Picea glauca</name>
    <name type="common">White spruce</name>
    <name type="synonym">Pinus glauca</name>
    <dbReference type="NCBI Taxonomy" id="3330"/>
    <lineage>
        <taxon>Eukaryota</taxon>
        <taxon>Viridiplantae</taxon>
        <taxon>Streptophyta</taxon>
        <taxon>Embryophyta</taxon>
        <taxon>Tracheophyta</taxon>
        <taxon>Spermatophyta</taxon>
        <taxon>Pinopsida</taxon>
        <taxon>Pinidae</taxon>
        <taxon>Conifers I</taxon>
        <taxon>Pinales</taxon>
        <taxon>Pinaceae</taxon>
        <taxon>Picea</taxon>
    </lineage>
</organism>
<accession>A0A101LWU0</accession>
<evidence type="ECO:0000256" key="1">
    <source>
        <dbReference type="SAM" id="Phobius"/>
    </source>
</evidence>
<reference evidence="2" key="1">
    <citation type="journal article" date="2015" name="Genome Biol. Evol.">
        <title>Organellar Genomes of White Spruce (Picea glauca): Assembly and Annotation.</title>
        <authorList>
            <person name="Jackman S.D."/>
            <person name="Warren R.L."/>
            <person name="Gibb E.A."/>
            <person name="Vandervalk B.P."/>
            <person name="Mohamadi H."/>
            <person name="Chu J."/>
            <person name="Raymond A."/>
            <person name="Pleasance S."/>
            <person name="Coope R."/>
            <person name="Wildung M.R."/>
            <person name="Ritland C.E."/>
            <person name="Bousquet J."/>
            <person name="Jones S.J."/>
            <person name="Bohlmann J."/>
            <person name="Birol I."/>
        </authorList>
    </citation>
    <scope>NUCLEOTIDE SEQUENCE [LARGE SCALE GENOMIC DNA]</scope>
    <source>
        <tissue evidence="2">Flushing bud</tissue>
    </source>
</reference>
<evidence type="ECO:0000313" key="2">
    <source>
        <dbReference type="EMBL" id="KUM46794.1"/>
    </source>
</evidence>
<geneLocation type="mitochondrion" evidence="2"/>
<sequence>MGRFDDYFPRSQDPGICSYTCFSPCCCFFASFVLIAFARLPDDLTDMGYHCFATLSRFTIPHH</sequence>
<name>A0A101LWU0_PICGL</name>
<keyword evidence="1" id="KW-1133">Transmembrane helix</keyword>
<protein>
    <submittedName>
        <fullName evidence="2">Uncharacterized protein</fullName>
    </submittedName>
</protein>
<gene>
    <name evidence="2" type="ORF">ABT39_MTgene6249</name>
</gene>
<keyword evidence="1" id="KW-0472">Membrane</keyword>
<dbReference type="EMBL" id="LKAM01000009">
    <property type="protein sequence ID" value="KUM46794.1"/>
    <property type="molecule type" value="Genomic_DNA"/>
</dbReference>
<comment type="caution">
    <text evidence="2">The sequence shown here is derived from an EMBL/GenBank/DDBJ whole genome shotgun (WGS) entry which is preliminary data.</text>
</comment>